<sequence length="171" mass="18418">MIAYRVGMRLSRHRLPASARDVLALERGERVLAFAPTRGGSHVVATSTALHLPVVSGGTARIPWERIEQASWRDGRLRVQEILGGPEHEIGLTDAGSVPETVRERVTSTVVVNHQAPLPGGGSVRIAGRRPATGGEVRWSLQFDAGADPSDPGLRAQAEQILTELRERTGL</sequence>
<comment type="caution">
    <text evidence="1">The sequence shown here is derived from an EMBL/GenBank/DDBJ whole genome shotgun (WGS) entry which is preliminary data.</text>
</comment>
<dbReference type="AlphaFoldDB" id="A0A2P4UGY0"/>
<keyword evidence="2" id="KW-1185">Reference proteome</keyword>
<evidence type="ECO:0000313" key="2">
    <source>
        <dbReference type="Proteomes" id="UP000242367"/>
    </source>
</evidence>
<reference evidence="1 2" key="1">
    <citation type="journal article" date="2017" name="Chemistry">
        <title>Isolation, Biosynthesis and Chemical Modifications of Rubterolones A-F: Rare Tropolone Alkaloids from Actinomadura sp. 5-2.</title>
        <authorList>
            <person name="Guo H."/>
            <person name="Benndorf R."/>
            <person name="Leichnitz D."/>
            <person name="Klassen J.L."/>
            <person name="Vollmers J."/>
            <person name="Gorls H."/>
            <person name="Steinacker M."/>
            <person name="Weigel C."/>
            <person name="Dahse H.M."/>
            <person name="Kaster A.K."/>
            <person name="de Beer Z.W."/>
            <person name="Poulsen M."/>
            <person name="Beemelmanns C."/>
        </authorList>
    </citation>
    <scope>NUCLEOTIDE SEQUENCE [LARGE SCALE GENOMIC DNA]</scope>
    <source>
        <strain evidence="1 2">5-2</strain>
    </source>
</reference>
<accession>A0A2P4UGY0</accession>
<dbReference type="EMBL" id="MTBP01000002">
    <property type="protein sequence ID" value="POM24266.1"/>
    <property type="molecule type" value="Genomic_DNA"/>
</dbReference>
<name>A0A2P4UGY0_9ACTN</name>
<organism evidence="1 2">
    <name type="scientific">Actinomadura rubteroloni</name>
    <dbReference type="NCBI Taxonomy" id="1926885"/>
    <lineage>
        <taxon>Bacteria</taxon>
        <taxon>Bacillati</taxon>
        <taxon>Actinomycetota</taxon>
        <taxon>Actinomycetes</taxon>
        <taxon>Streptosporangiales</taxon>
        <taxon>Thermomonosporaceae</taxon>
        <taxon>Actinomadura</taxon>
    </lineage>
</organism>
<dbReference type="Proteomes" id="UP000242367">
    <property type="component" value="Unassembled WGS sequence"/>
</dbReference>
<evidence type="ECO:0000313" key="1">
    <source>
        <dbReference type="EMBL" id="POM24266.1"/>
    </source>
</evidence>
<gene>
    <name evidence="1" type="ORF">BTM25_28950</name>
</gene>
<proteinExistence type="predicted"/>
<protein>
    <submittedName>
        <fullName evidence="1">Uncharacterized protein</fullName>
    </submittedName>
</protein>